<dbReference type="PROSITE" id="PS50088">
    <property type="entry name" value="ANK_REPEAT"/>
    <property type="match status" value="6"/>
</dbReference>
<organism evidence="4">
    <name type="scientific">Rhodosorus marinus</name>
    <dbReference type="NCBI Taxonomy" id="101924"/>
    <lineage>
        <taxon>Eukaryota</taxon>
        <taxon>Rhodophyta</taxon>
        <taxon>Stylonematophyceae</taxon>
        <taxon>Stylonematales</taxon>
        <taxon>Stylonemataceae</taxon>
        <taxon>Rhodosorus</taxon>
    </lineage>
</organism>
<protein>
    <submittedName>
        <fullName evidence="4">Uncharacterized protein</fullName>
    </submittedName>
</protein>
<dbReference type="Pfam" id="PF12796">
    <property type="entry name" value="Ank_2"/>
    <property type="match status" value="3"/>
</dbReference>
<dbReference type="PROSITE" id="PS50297">
    <property type="entry name" value="ANK_REP_REGION"/>
    <property type="match status" value="5"/>
</dbReference>
<dbReference type="EMBL" id="HBHW01022391">
    <property type="protein sequence ID" value="CAE0049154.1"/>
    <property type="molecule type" value="Transcribed_RNA"/>
</dbReference>
<dbReference type="Gene3D" id="1.25.40.20">
    <property type="entry name" value="Ankyrin repeat-containing domain"/>
    <property type="match status" value="3"/>
</dbReference>
<dbReference type="PANTHER" id="PTHR24161:SF85">
    <property type="entry name" value="PALMITOYLTRANSFERASE HIP14"/>
    <property type="match status" value="1"/>
</dbReference>
<evidence type="ECO:0000256" key="3">
    <source>
        <dbReference type="PROSITE-ProRule" id="PRU00023"/>
    </source>
</evidence>
<name>A0A7S2ZRK5_9RHOD</name>
<dbReference type="SMART" id="SM00248">
    <property type="entry name" value="ANK"/>
    <property type="match status" value="8"/>
</dbReference>
<feature type="repeat" description="ANK" evidence="3">
    <location>
        <begin position="275"/>
        <end position="307"/>
    </location>
</feature>
<keyword evidence="1" id="KW-0677">Repeat</keyword>
<proteinExistence type="predicted"/>
<feature type="repeat" description="ANK" evidence="3">
    <location>
        <begin position="202"/>
        <end position="234"/>
    </location>
</feature>
<sequence>MGIHGKDLVKFAEQGNVRGLIESAEECDLAEFRWKDGRSLLHLASAAGQLQSCRALIQIGVDINARERQHLRTPLYECAAAGHNDVVKELLQSGAKVNLTKSGGWTALMVAASKGFPDVVESLISHRARLDLFNSEGLGGSIASFSKTETNDLLHHRPRFVLHLHLGASALHLAARNGNEHVVRLILDHDASHRLVMSVNRVGKTPLFHACYRGNMKAVEVLIDSGSELTHRDSGQSTILHEACSQGQSEVLELLLTKARQMELTSELTSAQDAIGDTPLHSAVAGENVQCVRLILECGVDQYVKNKRSKTPYDLAISRKSDAIAEILLSCRSCRNLR</sequence>
<keyword evidence="2 3" id="KW-0040">ANK repeat</keyword>
<accession>A0A7S2ZRK5</accession>
<reference evidence="4" key="1">
    <citation type="submission" date="2021-01" db="EMBL/GenBank/DDBJ databases">
        <authorList>
            <person name="Corre E."/>
            <person name="Pelletier E."/>
            <person name="Niang G."/>
            <person name="Scheremetjew M."/>
            <person name="Finn R."/>
            <person name="Kale V."/>
            <person name="Holt S."/>
            <person name="Cochrane G."/>
            <person name="Meng A."/>
            <person name="Brown T."/>
            <person name="Cohen L."/>
        </authorList>
    </citation>
    <scope>NUCLEOTIDE SEQUENCE</scope>
    <source>
        <strain evidence="4">CCMP 769</strain>
    </source>
</reference>
<dbReference type="InterPro" id="IPR036770">
    <property type="entry name" value="Ankyrin_rpt-contain_sf"/>
</dbReference>
<dbReference type="InterPro" id="IPR002110">
    <property type="entry name" value="Ankyrin_rpt"/>
</dbReference>
<dbReference type="PANTHER" id="PTHR24161">
    <property type="entry name" value="ANK_REP_REGION DOMAIN-CONTAINING PROTEIN-RELATED"/>
    <property type="match status" value="1"/>
</dbReference>
<feature type="repeat" description="ANK" evidence="3">
    <location>
        <begin position="166"/>
        <end position="192"/>
    </location>
</feature>
<evidence type="ECO:0000256" key="2">
    <source>
        <dbReference type="ARBA" id="ARBA00023043"/>
    </source>
</evidence>
<feature type="repeat" description="ANK" evidence="3">
    <location>
        <begin position="36"/>
        <end position="68"/>
    </location>
</feature>
<dbReference type="AlphaFoldDB" id="A0A7S2ZRK5"/>
<evidence type="ECO:0000256" key="1">
    <source>
        <dbReference type="ARBA" id="ARBA00022737"/>
    </source>
</evidence>
<gene>
    <name evidence="4" type="ORF">RMAR00112_LOCUS17152</name>
</gene>
<feature type="repeat" description="ANK" evidence="3">
    <location>
        <begin position="103"/>
        <end position="135"/>
    </location>
</feature>
<dbReference type="SUPFAM" id="SSF48403">
    <property type="entry name" value="Ankyrin repeat"/>
    <property type="match status" value="1"/>
</dbReference>
<feature type="repeat" description="ANK" evidence="3">
    <location>
        <begin position="70"/>
        <end position="102"/>
    </location>
</feature>
<evidence type="ECO:0000313" key="4">
    <source>
        <dbReference type="EMBL" id="CAE0049154.1"/>
    </source>
</evidence>